<dbReference type="Proteomes" id="UP001568894">
    <property type="component" value="Unassembled WGS sequence"/>
</dbReference>
<proteinExistence type="predicted"/>
<sequence length="44" mass="4985">MKKLNILILATLQLFIITSCSKEESSIDEVEEVEVDDSVFEIPD</sequence>
<protein>
    <submittedName>
        <fullName evidence="1">Uncharacterized protein</fullName>
    </submittedName>
</protein>
<dbReference type="PROSITE" id="PS51257">
    <property type="entry name" value="PROKAR_LIPOPROTEIN"/>
    <property type="match status" value="1"/>
</dbReference>
<evidence type="ECO:0000313" key="2">
    <source>
        <dbReference type="Proteomes" id="UP001568894"/>
    </source>
</evidence>
<keyword evidence="2" id="KW-1185">Reference proteome</keyword>
<reference evidence="1 2" key="1">
    <citation type="submission" date="2023-05" db="EMBL/GenBank/DDBJ databases">
        <title>Adaptations of aquatic viruses from atmosphere-close ecosystems of the Central Arctic Ocean.</title>
        <authorList>
            <person name="Rahlff J."/>
            <person name="Holmfeldt K."/>
        </authorList>
    </citation>
    <scope>NUCLEOTIDE SEQUENCE [LARGE SCALE GENOMIC DNA]</scope>
    <source>
        <strain evidence="1 2">Arc14</strain>
    </source>
</reference>
<dbReference type="RefSeq" id="WP_371568775.1">
    <property type="nucleotide sequence ID" value="NZ_JASMRN010000004.1"/>
</dbReference>
<comment type="caution">
    <text evidence="1">The sequence shown here is derived from an EMBL/GenBank/DDBJ whole genome shotgun (WGS) entry which is preliminary data.</text>
</comment>
<accession>A0ABV4KAQ9</accession>
<dbReference type="EMBL" id="JASMRN010000004">
    <property type="protein sequence ID" value="MEZ7514719.1"/>
    <property type="molecule type" value="Genomic_DNA"/>
</dbReference>
<evidence type="ECO:0000313" key="1">
    <source>
        <dbReference type="EMBL" id="MEZ7514719.1"/>
    </source>
</evidence>
<name>A0ABV4KAQ9_9FLAO</name>
<organism evidence="1 2">
    <name type="scientific">Flavobacterium frigidarium</name>
    <dbReference type="NCBI Taxonomy" id="99286"/>
    <lineage>
        <taxon>Bacteria</taxon>
        <taxon>Pseudomonadati</taxon>
        <taxon>Bacteroidota</taxon>
        <taxon>Flavobacteriia</taxon>
        <taxon>Flavobacteriales</taxon>
        <taxon>Flavobacteriaceae</taxon>
        <taxon>Flavobacterium</taxon>
    </lineage>
</organism>
<gene>
    <name evidence="1" type="ORF">QO192_05410</name>
</gene>